<evidence type="ECO:0000313" key="1">
    <source>
        <dbReference type="EMBL" id="KAE8689337.1"/>
    </source>
</evidence>
<dbReference type="AlphaFoldDB" id="A0A6A2ZC67"/>
<protein>
    <submittedName>
        <fullName evidence="1">Ribosomal protein L12-A</fullName>
    </submittedName>
</protein>
<dbReference type="GO" id="GO:0016208">
    <property type="term" value="F:AMP binding"/>
    <property type="evidence" value="ECO:0007669"/>
    <property type="project" value="TreeGrafter"/>
</dbReference>
<dbReference type="Proteomes" id="UP000436088">
    <property type="component" value="Unassembled WGS sequence"/>
</dbReference>
<name>A0A6A2ZC67_HIBSY</name>
<dbReference type="Gene3D" id="3.40.50.620">
    <property type="entry name" value="HUPs"/>
    <property type="match status" value="1"/>
</dbReference>
<dbReference type="PANTHER" id="PTHR47710">
    <property type="entry name" value="ADENINE NUCLEOTIDE ALPHA HYDROLASES-LIKE SUPERFAMILY PROTEIN"/>
    <property type="match status" value="1"/>
</dbReference>
<dbReference type="PANTHER" id="PTHR47710:SF1">
    <property type="entry name" value="ADENINE NUCLEOTIDE ALPHA HYDROLASES-LIKE SUPERFAMILY PROTEIN"/>
    <property type="match status" value="1"/>
</dbReference>
<evidence type="ECO:0000313" key="2">
    <source>
        <dbReference type="Proteomes" id="UP000436088"/>
    </source>
</evidence>
<gene>
    <name evidence="1" type="ORF">F3Y22_tig00110940pilonHSYRG00387</name>
</gene>
<reference evidence="1" key="1">
    <citation type="submission" date="2019-09" db="EMBL/GenBank/DDBJ databases">
        <title>Draft genome information of white flower Hibiscus syriacus.</title>
        <authorList>
            <person name="Kim Y.-M."/>
        </authorList>
    </citation>
    <scope>NUCLEOTIDE SEQUENCE [LARGE SCALE GENOMIC DNA]</scope>
    <source>
        <strain evidence="1">YM2019G1</strain>
    </source>
</reference>
<keyword evidence="2" id="KW-1185">Reference proteome</keyword>
<dbReference type="InterPro" id="IPR044187">
    <property type="entry name" value="At3g01520-like_plant"/>
</dbReference>
<organism evidence="1 2">
    <name type="scientific">Hibiscus syriacus</name>
    <name type="common">Rose of Sharon</name>
    <dbReference type="NCBI Taxonomy" id="106335"/>
    <lineage>
        <taxon>Eukaryota</taxon>
        <taxon>Viridiplantae</taxon>
        <taxon>Streptophyta</taxon>
        <taxon>Embryophyta</taxon>
        <taxon>Tracheophyta</taxon>
        <taxon>Spermatophyta</taxon>
        <taxon>Magnoliopsida</taxon>
        <taxon>eudicotyledons</taxon>
        <taxon>Gunneridae</taxon>
        <taxon>Pentapetalae</taxon>
        <taxon>rosids</taxon>
        <taxon>malvids</taxon>
        <taxon>Malvales</taxon>
        <taxon>Malvaceae</taxon>
        <taxon>Malvoideae</taxon>
        <taxon>Hibiscus</taxon>
    </lineage>
</organism>
<keyword evidence="1" id="KW-0687">Ribonucleoprotein</keyword>
<dbReference type="GO" id="GO:0005840">
    <property type="term" value="C:ribosome"/>
    <property type="evidence" value="ECO:0007669"/>
    <property type="project" value="UniProtKB-KW"/>
</dbReference>
<dbReference type="InterPro" id="IPR014729">
    <property type="entry name" value="Rossmann-like_a/b/a_fold"/>
</dbReference>
<accession>A0A6A2ZC67</accession>
<proteinExistence type="predicted"/>
<keyword evidence="1" id="KW-0689">Ribosomal protein</keyword>
<sequence length="219" mass="23866">MATRSEANVTRIMLAVDVSSLGGYPYASISSVGAFEWTIQKIIRSNVSDFELLLLHVPSDQAFYRSSKYSVATVFQVVNTFPSRSLVDNCPRASASDSIAKTLSSIFSKDVPKLYLPSSQKIRSNKDPRPDPVPPPTTLNTINPCNPRVHTERCGKVVTLEVGKWGQRGGDNVRVVITLLALSYSANDVPLKLSVIELEGLWQIALLALSYAANDAPLS</sequence>
<comment type="caution">
    <text evidence="1">The sequence shown here is derived from an EMBL/GenBank/DDBJ whole genome shotgun (WGS) entry which is preliminary data.</text>
</comment>
<dbReference type="EMBL" id="VEPZ02001172">
    <property type="protein sequence ID" value="KAE8689337.1"/>
    <property type="molecule type" value="Genomic_DNA"/>
</dbReference>